<accession>A0A6P3HTM3</accession>
<feature type="domain" description="Vanin C-terminal" evidence="1">
    <location>
        <begin position="34"/>
        <end position="93"/>
    </location>
</feature>
<keyword evidence="2" id="KW-1185">Reference proteome</keyword>
<proteinExistence type="predicted"/>
<dbReference type="RefSeq" id="XP_010842589.1">
    <property type="nucleotide sequence ID" value="XM_010844287.1"/>
</dbReference>
<dbReference type="InterPro" id="IPR043957">
    <property type="entry name" value="Vanin_C"/>
</dbReference>
<dbReference type="OrthoDB" id="9717164at2759"/>
<evidence type="ECO:0000259" key="1">
    <source>
        <dbReference type="Pfam" id="PF19018"/>
    </source>
</evidence>
<sequence>MEFMAGSSQGRPFIPIWRISQTLKQTGFHAETPEVCMLLKCQTPDLETCGEPVGSAFTKFEDSLSGTFGTSYVFPQIVLSGSQLAPERHCEVEDFQEDKFL</sequence>
<dbReference type="KEGG" id="bbis:104991696"/>
<organism evidence="2 3">
    <name type="scientific">Bison bison bison</name>
    <name type="common">North American plains bison</name>
    <dbReference type="NCBI Taxonomy" id="43346"/>
    <lineage>
        <taxon>Eukaryota</taxon>
        <taxon>Metazoa</taxon>
        <taxon>Chordata</taxon>
        <taxon>Craniata</taxon>
        <taxon>Vertebrata</taxon>
        <taxon>Euteleostomi</taxon>
        <taxon>Mammalia</taxon>
        <taxon>Eutheria</taxon>
        <taxon>Laurasiatheria</taxon>
        <taxon>Artiodactyla</taxon>
        <taxon>Ruminantia</taxon>
        <taxon>Pecora</taxon>
        <taxon>Bovidae</taxon>
        <taxon>Bovinae</taxon>
        <taxon>Bison</taxon>
    </lineage>
</organism>
<dbReference type="Pfam" id="PF19018">
    <property type="entry name" value="Vanin_C"/>
    <property type="match status" value="1"/>
</dbReference>
<gene>
    <name evidence="3" type="primary">LOC104991696</name>
</gene>
<dbReference type="GeneID" id="104991696"/>
<evidence type="ECO:0000313" key="3">
    <source>
        <dbReference type="RefSeq" id="XP_010842589.1"/>
    </source>
</evidence>
<dbReference type="AlphaFoldDB" id="A0A6P3HTM3"/>
<name>A0A6P3HTM3_BISBB</name>
<protein>
    <submittedName>
        <fullName evidence="3">Vascular non-inflammatory molecule 3-like</fullName>
    </submittedName>
</protein>
<evidence type="ECO:0000313" key="2">
    <source>
        <dbReference type="Proteomes" id="UP000515208"/>
    </source>
</evidence>
<reference evidence="3" key="1">
    <citation type="submission" date="2025-08" db="UniProtKB">
        <authorList>
            <consortium name="RefSeq"/>
        </authorList>
    </citation>
    <scope>IDENTIFICATION</scope>
    <source>
        <tissue evidence="3">Blood</tissue>
    </source>
</reference>
<dbReference type="Proteomes" id="UP000515208">
    <property type="component" value="Unplaced"/>
</dbReference>